<reference evidence="7 8" key="1">
    <citation type="journal article" date="2018" name="Nat. Ecol. Evol.">
        <title>Shark genomes provide insights into elasmobranch evolution and the origin of vertebrates.</title>
        <authorList>
            <person name="Hara Y"/>
            <person name="Yamaguchi K"/>
            <person name="Onimaru K"/>
            <person name="Kadota M"/>
            <person name="Koyanagi M"/>
            <person name="Keeley SD"/>
            <person name="Tatsumi K"/>
            <person name="Tanaka K"/>
            <person name="Motone F"/>
            <person name="Kageyama Y"/>
            <person name="Nozu R"/>
            <person name="Adachi N"/>
            <person name="Nishimura O"/>
            <person name="Nakagawa R"/>
            <person name="Tanegashima C"/>
            <person name="Kiyatake I"/>
            <person name="Matsumoto R"/>
            <person name="Murakumo K"/>
            <person name="Nishida K"/>
            <person name="Terakita A"/>
            <person name="Kuratani S"/>
            <person name="Sato K"/>
            <person name="Hyodo S Kuraku.S."/>
        </authorList>
    </citation>
    <scope>NUCLEOTIDE SEQUENCE [LARGE SCALE GENOMIC DNA]</scope>
</reference>
<evidence type="ECO:0000256" key="3">
    <source>
        <dbReference type="ARBA" id="ARBA00022490"/>
    </source>
</evidence>
<comment type="subcellular location">
    <subcellularLocation>
        <location evidence="1">Cytoplasm</location>
    </subcellularLocation>
</comment>
<dbReference type="Gene3D" id="3.40.50.300">
    <property type="entry name" value="P-loop containing nucleotide triphosphate hydrolases"/>
    <property type="match status" value="1"/>
</dbReference>
<dbReference type="AlphaFoldDB" id="A0A401RXF1"/>
<comment type="similarity">
    <text evidence="2 5">Belongs to the sulfotransferase 1 family.</text>
</comment>
<gene>
    <name evidence="7" type="ORF">chiPu_0001217</name>
</gene>
<dbReference type="Pfam" id="PF00685">
    <property type="entry name" value="Sulfotransfer_1"/>
    <property type="match status" value="1"/>
</dbReference>
<dbReference type="Proteomes" id="UP000287033">
    <property type="component" value="Unassembled WGS sequence"/>
</dbReference>
<evidence type="ECO:0000256" key="1">
    <source>
        <dbReference type="ARBA" id="ARBA00004496"/>
    </source>
</evidence>
<dbReference type="InterPro" id="IPR000863">
    <property type="entry name" value="Sulfotransferase_dom"/>
</dbReference>
<dbReference type="EMBL" id="BEZZ01000018">
    <property type="protein sequence ID" value="GCC22827.1"/>
    <property type="molecule type" value="Genomic_DNA"/>
</dbReference>
<sequence length="318" mass="37559">MRGRGRTAILSYRRRVWAPGEHQVVTFTMDNDEASNQPFEYFELNGISFASPLHSLELLEWLKDFEMDPDIPLIVSYPKSGTNWVQQMASLILANGNIDSVKDKILKHRAPWIEFVPFKPGYTDYQLLTTHLNYQMVPSSAKNRRMKIIYVARNPKDVVVSFYHYHNCHHYLKTPKDFSDFLEQFIEGNVIYGSWFDHIRDWYNHKDELNMLFVTYEDMQKDIRSVIVKVASFLNKMLDGKTLESIVDHCTFAYMKTNAATNYRAELKHFNHDIGHFFRKGIVGDWKNHFLVAQNEWFDSIYQERMAGLPLKFDYDLK</sequence>
<evidence type="ECO:0000259" key="6">
    <source>
        <dbReference type="Pfam" id="PF00685"/>
    </source>
</evidence>
<accession>A0A401RXF1</accession>
<evidence type="ECO:0000256" key="4">
    <source>
        <dbReference type="ARBA" id="ARBA00022679"/>
    </source>
</evidence>
<organism evidence="7 8">
    <name type="scientific">Chiloscyllium punctatum</name>
    <name type="common">Brownbanded bambooshark</name>
    <name type="synonym">Hemiscyllium punctatum</name>
    <dbReference type="NCBI Taxonomy" id="137246"/>
    <lineage>
        <taxon>Eukaryota</taxon>
        <taxon>Metazoa</taxon>
        <taxon>Chordata</taxon>
        <taxon>Craniata</taxon>
        <taxon>Vertebrata</taxon>
        <taxon>Chondrichthyes</taxon>
        <taxon>Elasmobranchii</taxon>
        <taxon>Galeomorphii</taxon>
        <taxon>Galeoidea</taxon>
        <taxon>Orectolobiformes</taxon>
        <taxon>Hemiscylliidae</taxon>
        <taxon>Chiloscyllium</taxon>
    </lineage>
</organism>
<keyword evidence="3" id="KW-0963">Cytoplasm</keyword>
<feature type="domain" description="Sulfotransferase" evidence="6">
    <location>
        <begin position="73"/>
        <end position="309"/>
    </location>
</feature>
<evidence type="ECO:0000313" key="8">
    <source>
        <dbReference type="Proteomes" id="UP000287033"/>
    </source>
</evidence>
<evidence type="ECO:0000313" key="7">
    <source>
        <dbReference type="EMBL" id="GCC22827.1"/>
    </source>
</evidence>
<proteinExistence type="inferred from homology"/>
<dbReference type="GO" id="GO:0005737">
    <property type="term" value="C:cytoplasm"/>
    <property type="evidence" value="ECO:0007669"/>
    <property type="project" value="UniProtKB-SubCell"/>
</dbReference>
<dbReference type="SUPFAM" id="SSF52540">
    <property type="entry name" value="P-loop containing nucleoside triphosphate hydrolases"/>
    <property type="match status" value="1"/>
</dbReference>
<evidence type="ECO:0000256" key="5">
    <source>
        <dbReference type="RuleBase" id="RU361155"/>
    </source>
</evidence>
<keyword evidence="4 5" id="KW-0808">Transferase</keyword>
<protein>
    <recommendedName>
        <fullName evidence="5">Sulfotransferase</fullName>
        <ecNumber evidence="5">2.8.2.-</ecNumber>
    </recommendedName>
</protein>
<dbReference type="PANTHER" id="PTHR11783">
    <property type="entry name" value="SULFOTRANSFERASE SULT"/>
    <property type="match status" value="1"/>
</dbReference>
<evidence type="ECO:0000256" key="2">
    <source>
        <dbReference type="ARBA" id="ARBA00005771"/>
    </source>
</evidence>
<comment type="caution">
    <text evidence="7">The sequence shown here is derived from an EMBL/GenBank/DDBJ whole genome shotgun (WGS) entry which is preliminary data.</text>
</comment>
<dbReference type="EC" id="2.8.2.-" evidence="5"/>
<dbReference type="FunFam" id="3.40.50.300:FF:000433">
    <property type="entry name" value="Estrogen sulfotransferase"/>
    <property type="match status" value="1"/>
</dbReference>
<keyword evidence="8" id="KW-1185">Reference proteome</keyword>
<dbReference type="InterPro" id="IPR027417">
    <property type="entry name" value="P-loop_NTPase"/>
</dbReference>
<name>A0A401RXF1_CHIPU</name>
<dbReference type="OrthoDB" id="205623at2759"/>
<dbReference type="GO" id="GO:0008146">
    <property type="term" value="F:sulfotransferase activity"/>
    <property type="evidence" value="ECO:0007669"/>
    <property type="project" value="InterPro"/>
</dbReference>
<dbReference type="STRING" id="137246.A0A401RXF1"/>
<dbReference type="OMA" id="RAPWIEF"/>